<dbReference type="RefSeq" id="WP_024904604.1">
    <property type="nucleotide sequence ID" value="NZ_CADFGU010000009.1"/>
</dbReference>
<protein>
    <submittedName>
        <fullName evidence="6">Transcriptional regulator</fullName>
    </submittedName>
</protein>
<evidence type="ECO:0000313" key="6">
    <source>
        <dbReference type="EMBL" id="KKB62354.1"/>
    </source>
</evidence>
<dbReference type="Gene3D" id="3.40.190.10">
    <property type="entry name" value="Periplasmic binding protein-like II"/>
    <property type="match status" value="2"/>
</dbReference>
<keyword evidence="3" id="KW-0238">DNA-binding</keyword>
<dbReference type="SUPFAM" id="SSF53850">
    <property type="entry name" value="Periplasmic binding protein-like II"/>
    <property type="match status" value="1"/>
</dbReference>
<dbReference type="InterPro" id="IPR036390">
    <property type="entry name" value="WH_DNA-bd_sf"/>
</dbReference>
<organism evidence="6 7">
    <name type="scientific">Robbsia andropogonis</name>
    <dbReference type="NCBI Taxonomy" id="28092"/>
    <lineage>
        <taxon>Bacteria</taxon>
        <taxon>Pseudomonadati</taxon>
        <taxon>Pseudomonadota</taxon>
        <taxon>Betaproteobacteria</taxon>
        <taxon>Burkholderiales</taxon>
        <taxon>Burkholderiaceae</taxon>
        <taxon>Robbsia</taxon>
    </lineage>
</organism>
<dbReference type="PROSITE" id="PS50931">
    <property type="entry name" value="HTH_LYSR"/>
    <property type="match status" value="1"/>
</dbReference>
<dbReference type="NCBIfam" id="NF009327">
    <property type="entry name" value="PRK12684.1"/>
    <property type="match status" value="1"/>
</dbReference>
<dbReference type="InterPro" id="IPR037423">
    <property type="entry name" value="CysB_PBP2"/>
</dbReference>
<dbReference type="InterPro" id="IPR005119">
    <property type="entry name" value="LysR_subst-bd"/>
</dbReference>
<dbReference type="EMBL" id="LAQU01000021">
    <property type="protein sequence ID" value="KKB62354.1"/>
    <property type="molecule type" value="Genomic_DNA"/>
</dbReference>
<name>A0A0F5JXI6_9BURK</name>
<evidence type="ECO:0000256" key="2">
    <source>
        <dbReference type="ARBA" id="ARBA00023015"/>
    </source>
</evidence>
<dbReference type="InterPro" id="IPR000847">
    <property type="entry name" value="LysR_HTH_N"/>
</dbReference>
<evidence type="ECO:0000256" key="4">
    <source>
        <dbReference type="ARBA" id="ARBA00023163"/>
    </source>
</evidence>
<dbReference type="OrthoDB" id="5297026at2"/>
<dbReference type="PRINTS" id="PR00039">
    <property type="entry name" value="HTHLYSR"/>
</dbReference>
<dbReference type="AlphaFoldDB" id="A0A0F5JXI6"/>
<dbReference type="Pfam" id="PF03466">
    <property type="entry name" value="LysR_substrate"/>
    <property type="match status" value="1"/>
</dbReference>
<evidence type="ECO:0000256" key="3">
    <source>
        <dbReference type="ARBA" id="ARBA00023125"/>
    </source>
</evidence>
<dbReference type="PANTHER" id="PTHR30126">
    <property type="entry name" value="HTH-TYPE TRANSCRIPTIONAL REGULATOR"/>
    <property type="match status" value="1"/>
</dbReference>
<keyword evidence="7" id="KW-1185">Reference proteome</keyword>
<dbReference type="Pfam" id="PF00126">
    <property type="entry name" value="HTH_1"/>
    <property type="match status" value="1"/>
</dbReference>
<feature type="domain" description="HTH lysR-type" evidence="5">
    <location>
        <begin position="1"/>
        <end position="59"/>
    </location>
</feature>
<dbReference type="PATRIC" id="fig|28092.6.peg.4246"/>
<evidence type="ECO:0000259" key="5">
    <source>
        <dbReference type="PROSITE" id="PS50931"/>
    </source>
</evidence>
<dbReference type="Proteomes" id="UP000033618">
    <property type="component" value="Unassembled WGS sequence"/>
</dbReference>
<dbReference type="InterPro" id="IPR036388">
    <property type="entry name" value="WH-like_DNA-bd_sf"/>
</dbReference>
<keyword evidence="4" id="KW-0804">Transcription</keyword>
<comment type="similarity">
    <text evidence="1">Belongs to the LysR transcriptional regulatory family.</text>
</comment>
<dbReference type="SUPFAM" id="SSF46785">
    <property type="entry name" value="Winged helix' DNA-binding domain"/>
    <property type="match status" value="1"/>
</dbReference>
<accession>A0A0F5JXI6</accession>
<gene>
    <name evidence="6" type="ORF">WM40_18060</name>
</gene>
<sequence length="308" mass="34480">MNFQQLRYVREAARRNLNLTEVANVLHTSQSGVSKQIKDFEDELGIEIFVRRGKRLTALTDPGTGVLKLIERILLDTENLKRAASHYAAQEAGRLVLATTHTQARYALPKVIERFREAYPKVHLALRQGSPTQVAEMVLSGEADLGIATEALNRYPDITTFSSYSWHHVITVRRGHPLAEAKQVGLADIAGYPIITYDKDFSGRPHIDAAFEKAGLAPDIVLTAMDADVIKTYVEVGLGVGILAAMAVDPVRDDHLVVFDTPDMFEPNTTRIGIRNGTYLRTYTYRLIEMLAPHLREDEIRSRLSEED</sequence>
<evidence type="ECO:0000313" key="7">
    <source>
        <dbReference type="Proteomes" id="UP000033618"/>
    </source>
</evidence>
<comment type="caution">
    <text evidence="6">The sequence shown here is derived from an EMBL/GenBank/DDBJ whole genome shotgun (WGS) entry which is preliminary data.</text>
</comment>
<dbReference type="GO" id="GO:0003700">
    <property type="term" value="F:DNA-binding transcription factor activity"/>
    <property type="evidence" value="ECO:0007669"/>
    <property type="project" value="InterPro"/>
</dbReference>
<reference evidence="6 7" key="1">
    <citation type="submission" date="2015-03" db="EMBL/GenBank/DDBJ databases">
        <title>Draft Genome Sequence of Burkholderia andropogonis type strain ICMP2807, isolated from Sorghum bicolor.</title>
        <authorList>
            <person name="Lopes-Santos L."/>
            <person name="Castro D.B."/>
            <person name="Ottoboni L.M."/>
            <person name="Park D."/>
            <person name="Weirc B.S."/>
            <person name="Destefano S.A."/>
        </authorList>
    </citation>
    <scope>NUCLEOTIDE SEQUENCE [LARGE SCALE GENOMIC DNA]</scope>
    <source>
        <strain evidence="6 7">ICMP2807</strain>
    </source>
</reference>
<dbReference type="PANTHER" id="PTHR30126:SF6">
    <property type="entry name" value="HTH-TYPE TRANSCRIPTIONAL REGULATOR CYSB-RELATED"/>
    <property type="match status" value="1"/>
</dbReference>
<dbReference type="CDD" id="cd08413">
    <property type="entry name" value="PBP2_CysB_like"/>
    <property type="match status" value="1"/>
</dbReference>
<dbReference type="GO" id="GO:0000976">
    <property type="term" value="F:transcription cis-regulatory region binding"/>
    <property type="evidence" value="ECO:0007669"/>
    <property type="project" value="TreeGrafter"/>
</dbReference>
<keyword evidence="2" id="KW-0805">Transcription regulation</keyword>
<proteinExistence type="inferred from homology"/>
<evidence type="ECO:0000256" key="1">
    <source>
        <dbReference type="ARBA" id="ARBA00009437"/>
    </source>
</evidence>
<dbReference type="GO" id="GO:0019344">
    <property type="term" value="P:cysteine biosynthetic process"/>
    <property type="evidence" value="ECO:0007669"/>
    <property type="project" value="TreeGrafter"/>
</dbReference>
<dbReference type="STRING" id="28092.WM40_18060"/>
<dbReference type="Gene3D" id="1.10.10.10">
    <property type="entry name" value="Winged helix-like DNA-binding domain superfamily/Winged helix DNA-binding domain"/>
    <property type="match status" value="1"/>
</dbReference>